<comment type="similarity">
    <text evidence="2 5">Belongs to the DegT/DnrJ/EryC1 family.</text>
</comment>
<proteinExistence type="inferred from homology"/>
<evidence type="ECO:0000256" key="2">
    <source>
        <dbReference type="ARBA" id="ARBA00037999"/>
    </source>
</evidence>
<sequence>MHIPFIDLKAQYKSIKPEMDAAISEIIENSSFVQGDAVKGFEEAYAQAIGVNHCVAVANGTDALVVSLKALGIGIGDEVIVPANSFIATSEAVTLVGAKVVFVDSHPDTYSINTEKIEEKINAKTKAIIVVHLYGIPSDMDSVMEIAEKNNLFVIEDAAQAHLAEYKTTNGKWKKVGSFGDLATFSFYPGKNLGAYGDAGAILTNNEELARKTRMYANHGRISKYDHEFEGINSRMDGIQGAVLGVKLKYLKAWTQKRRKAADYYISRLQSINDIKIPIINENYRPVWHLFVIRTDKRDELLNYLKNKGISVGIHYPIALPNLKAYKYLNHLLSDFPVANSYQGKILSLPIFPEITKEQQDYIIDAIYEFFNK</sequence>
<evidence type="ECO:0000256" key="5">
    <source>
        <dbReference type="RuleBase" id="RU004508"/>
    </source>
</evidence>
<dbReference type="OrthoDB" id="9804264at2"/>
<organism evidence="6 7">
    <name type="scientific">Candidatus Venteria ishoeyi</name>
    <dbReference type="NCBI Taxonomy" id="1899563"/>
    <lineage>
        <taxon>Bacteria</taxon>
        <taxon>Pseudomonadati</taxon>
        <taxon>Pseudomonadota</taxon>
        <taxon>Gammaproteobacteria</taxon>
        <taxon>Thiotrichales</taxon>
        <taxon>Thiotrichaceae</taxon>
        <taxon>Venteria</taxon>
    </lineage>
</organism>
<name>A0A1H6F5C4_9GAMM</name>
<dbReference type="CDD" id="cd00616">
    <property type="entry name" value="AHBA_syn"/>
    <property type="match status" value="1"/>
</dbReference>
<evidence type="ECO:0000256" key="4">
    <source>
        <dbReference type="PIRSR" id="PIRSR000390-2"/>
    </source>
</evidence>
<gene>
    <name evidence="6" type="primary">fdtB_1</name>
    <name evidence="6" type="ORF">MBHS_01145</name>
</gene>
<dbReference type="PANTHER" id="PTHR30244:SF36">
    <property type="entry name" value="3-OXO-GLUCOSE-6-PHOSPHATE:GLUTAMATE AMINOTRANSFERASE"/>
    <property type="match status" value="1"/>
</dbReference>
<feature type="modified residue" description="N6-(pyridoxal phosphate)lysine" evidence="4">
    <location>
        <position position="191"/>
    </location>
</feature>
<evidence type="ECO:0000256" key="3">
    <source>
        <dbReference type="PIRSR" id="PIRSR000390-1"/>
    </source>
</evidence>
<dbReference type="EC" id="2.6.1.90" evidence="6"/>
<dbReference type="Pfam" id="PF01041">
    <property type="entry name" value="DegT_DnrJ_EryC1"/>
    <property type="match status" value="1"/>
</dbReference>
<dbReference type="GO" id="GO:0008483">
    <property type="term" value="F:transaminase activity"/>
    <property type="evidence" value="ECO:0007669"/>
    <property type="project" value="UniProtKB-KW"/>
</dbReference>
<evidence type="ECO:0000313" key="6">
    <source>
        <dbReference type="EMBL" id="SEH05292.1"/>
    </source>
</evidence>
<dbReference type="PIRSF" id="PIRSF000390">
    <property type="entry name" value="PLP_StrS"/>
    <property type="match status" value="1"/>
</dbReference>
<dbReference type="RefSeq" id="WP_103919244.1">
    <property type="nucleotide sequence ID" value="NZ_FMSV02000183.1"/>
</dbReference>
<dbReference type="InterPro" id="IPR000653">
    <property type="entry name" value="DegT/StrS_aminotransferase"/>
</dbReference>
<feature type="active site" description="Proton acceptor" evidence="3">
    <location>
        <position position="191"/>
    </location>
</feature>
<dbReference type="Gene3D" id="3.40.640.10">
    <property type="entry name" value="Type I PLP-dependent aspartate aminotransferase-like (Major domain)"/>
    <property type="match status" value="1"/>
</dbReference>
<dbReference type="InterPro" id="IPR015422">
    <property type="entry name" value="PyrdxlP-dep_Trfase_small"/>
</dbReference>
<evidence type="ECO:0000313" key="7">
    <source>
        <dbReference type="Proteomes" id="UP000236724"/>
    </source>
</evidence>
<keyword evidence="7" id="KW-1185">Reference proteome</keyword>
<dbReference type="InterPro" id="IPR015424">
    <property type="entry name" value="PyrdxlP-dep_Trfase"/>
</dbReference>
<dbReference type="AlphaFoldDB" id="A0A1H6F5C4"/>
<reference evidence="6 7" key="1">
    <citation type="submission" date="2016-10" db="EMBL/GenBank/DDBJ databases">
        <authorList>
            <person name="de Groot N.N."/>
        </authorList>
    </citation>
    <scope>NUCLEOTIDE SEQUENCE [LARGE SCALE GENOMIC DNA]</scope>
    <source>
        <strain evidence="6">MBHS1</strain>
    </source>
</reference>
<keyword evidence="1 4" id="KW-0663">Pyridoxal phosphate</keyword>
<dbReference type="EMBL" id="FMSV02000183">
    <property type="protein sequence ID" value="SEH05292.1"/>
    <property type="molecule type" value="Genomic_DNA"/>
</dbReference>
<protein>
    <submittedName>
        <fullName evidence="6">dTDP-3-amino-3,6-dideoxy-alpha-D-galactopyranose transaminase</fullName>
        <ecNumber evidence="6">2.6.1.90</ecNumber>
    </submittedName>
</protein>
<dbReference type="InterPro" id="IPR015421">
    <property type="entry name" value="PyrdxlP-dep_Trfase_major"/>
</dbReference>
<dbReference type="SUPFAM" id="SSF53383">
    <property type="entry name" value="PLP-dependent transferases"/>
    <property type="match status" value="1"/>
</dbReference>
<dbReference type="Proteomes" id="UP000236724">
    <property type="component" value="Unassembled WGS sequence"/>
</dbReference>
<dbReference type="PANTHER" id="PTHR30244">
    <property type="entry name" value="TRANSAMINASE"/>
    <property type="match status" value="1"/>
</dbReference>
<keyword evidence="6" id="KW-0808">Transferase</keyword>
<dbReference type="GO" id="GO:0000271">
    <property type="term" value="P:polysaccharide biosynthetic process"/>
    <property type="evidence" value="ECO:0007669"/>
    <property type="project" value="TreeGrafter"/>
</dbReference>
<dbReference type="Gene3D" id="3.90.1150.10">
    <property type="entry name" value="Aspartate Aminotransferase, domain 1"/>
    <property type="match status" value="1"/>
</dbReference>
<keyword evidence="6" id="KW-0032">Aminotransferase</keyword>
<accession>A0A1H6F5C4</accession>
<dbReference type="GO" id="GO:0030170">
    <property type="term" value="F:pyridoxal phosphate binding"/>
    <property type="evidence" value="ECO:0007669"/>
    <property type="project" value="TreeGrafter"/>
</dbReference>
<evidence type="ECO:0000256" key="1">
    <source>
        <dbReference type="ARBA" id="ARBA00022898"/>
    </source>
</evidence>